<organism evidence="9 10">
    <name type="scientific">Paenibacillus silvestris</name>
    <dbReference type="NCBI Taxonomy" id="2606219"/>
    <lineage>
        <taxon>Bacteria</taxon>
        <taxon>Bacillati</taxon>
        <taxon>Bacillota</taxon>
        <taxon>Bacilli</taxon>
        <taxon>Bacillales</taxon>
        <taxon>Paenibacillaceae</taxon>
        <taxon>Paenibacillus</taxon>
    </lineage>
</organism>
<dbReference type="AlphaFoldDB" id="A0A6L8UUS3"/>
<evidence type="ECO:0000256" key="6">
    <source>
        <dbReference type="ARBA" id="ARBA00023136"/>
    </source>
</evidence>
<keyword evidence="6 7" id="KW-0472">Membrane</keyword>
<dbReference type="InterPro" id="IPR035906">
    <property type="entry name" value="MetI-like_sf"/>
</dbReference>
<dbReference type="InterPro" id="IPR051393">
    <property type="entry name" value="ABC_transporter_permease"/>
</dbReference>
<feature type="transmembrane region" description="Helical" evidence="7">
    <location>
        <begin position="215"/>
        <end position="235"/>
    </location>
</feature>
<dbReference type="InterPro" id="IPR000515">
    <property type="entry name" value="MetI-like"/>
</dbReference>
<dbReference type="PROSITE" id="PS50928">
    <property type="entry name" value="ABC_TM1"/>
    <property type="match status" value="1"/>
</dbReference>
<evidence type="ECO:0000256" key="7">
    <source>
        <dbReference type="RuleBase" id="RU363032"/>
    </source>
</evidence>
<evidence type="ECO:0000259" key="8">
    <source>
        <dbReference type="PROSITE" id="PS50928"/>
    </source>
</evidence>
<reference evidence="9 10" key="1">
    <citation type="submission" date="2019-12" db="EMBL/GenBank/DDBJ databases">
        <title>Paenibacillus sp. nov. sp. isolated from soil.</title>
        <authorList>
            <person name="Kim J."/>
            <person name="Jeong S.E."/>
            <person name="Jung H.S."/>
            <person name="Jeon C.O."/>
        </authorList>
    </citation>
    <scope>NUCLEOTIDE SEQUENCE [LARGE SCALE GENOMIC DNA]</scope>
    <source>
        <strain evidence="9 10">5J-6</strain>
    </source>
</reference>
<comment type="subcellular location">
    <subcellularLocation>
        <location evidence="1 7">Cell membrane</location>
        <topology evidence="1 7">Multi-pass membrane protein</topology>
    </subcellularLocation>
</comment>
<keyword evidence="5 7" id="KW-1133">Transmembrane helix</keyword>
<dbReference type="SUPFAM" id="SSF161098">
    <property type="entry name" value="MetI-like"/>
    <property type="match status" value="1"/>
</dbReference>
<keyword evidence="2 7" id="KW-0813">Transport</keyword>
<evidence type="ECO:0000256" key="5">
    <source>
        <dbReference type="ARBA" id="ARBA00022989"/>
    </source>
</evidence>
<sequence length="298" mass="34169">MTSTRTNRKPLIKQSRAAFFFLLPTGLILSLFVFWPIINSFWLSLHQWSLLEPDRPFIGLSNYMKLMQDERFWNSVRNTAYFTVGSVPLGIICSLLLALLCNLTLKGMSFFKAIYFLPVISSFAVLSIIWSFLMDPDIGLLSYYLHLIGFSVTGWLRDTTWAMPIVILIAIWKNVGFNMVIFMAGLQGISVSLYEAAKIDGANTFQKFWHITLPSLRHTTLFVIIISLIASFQVFDQVFVMTHGGPLFSTETIVYYIYHQGFELLDMGYASSAAWILFIFVFLITLTQLKLFNYNETD</sequence>
<comment type="caution">
    <text evidence="9">The sequence shown here is derived from an EMBL/GenBank/DDBJ whole genome shotgun (WGS) entry which is preliminary data.</text>
</comment>
<feature type="transmembrane region" description="Helical" evidence="7">
    <location>
        <begin position="161"/>
        <end position="194"/>
    </location>
</feature>
<protein>
    <submittedName>
        <fullName evidence="9">ABC transporter permease subunit</fullName>
    </submittedName>
</protein>
<evidence type="ECO:0000256" key="1">
    <source>
        <dbReference type="ARBA" id="ARBA00004651"/>
    </source>
</evidence>
<dbReference type="PANTHER" id="PTHR30193">
    <property type="entry name" value="ABC TRANSPORTER PERMEASE PROTEIN"/>
    <property type="match status" value="1"/>
</dbReference>
<dbReference type="Pfam" id="PF00528">
    <property type="entry name" value="BPD_transp_1"/>
    <property type="match status" value="1"/>
</dbReference>
<feature type="transmembrane region" description="Helical" evidence="7">
    <location>
        <begin position="80"/>
        <end position="101"/>
    </location>
</feature>
<name>A0A6L8UUS3_9BACL</name>
<keyword evidence="4 7" id="KW-0812">Transmembrane</keyword>
<evidence type="ECO:0000313" key="10">
    <source>
        <dbReference type="Proteomes" id="UP000481087"/>
    </source>
</evidence>
<dbReference type="GO" id="GO:0005886">
    <property type="term" value="C:plasma membrane"/>
    <property type="evidence" value="ECO:0007669"/>
    <property type="project" value="UniProtKB-SubCell"/>
</dbReference>
<accession>A0A6L8UUS3</accession>
<comment type="similarity">
    <text evidence="7">Belongs to the binding-protein-dependent transport system permease family.</text>
</comment>
<proteinExistence type="inferred from homology"/>
<evidence type="ECO:0000256" key="2">
    <source>
        <dbReference type="ARBA" id="ARBA00022448"/>
    </source>
</evidence>
<dbReference type="RefSeq" id="WP_161405412.1">
    <property type="nucleotide sequence ID" value="NZ_WTUZ01000007.1"/>
</dbReference>
<feature type="transmembrane region" description="Helical" evidence="7">
    <location>
        <begin position="113"/>
        <end position="133"/>
    </location>
</feature>
<dbReference type="PANTHER" id="PTHR30193:SF37">
    <property type="entry name" value="INNER MEMBRANE ABC TRANSPORTER PERMEASE PROTEIN YCJO"/>
    <property type="match status" value="1"/>
</dbReference>
<dbReference type="GO" id="GO:0055085">
    <property type="term" value="P:transmembrane transport"/>
    <property type="evidence" value="ECO:0007669"/>
    <property type="project" value="InterPro"/>
</dbReference>
<feature type="domain" description="ABC transmembrane type-1" evidence="8">
    <location>
        <begin position="76"/>
        <end position="288"/>
    </location>
</feature>
<dbReference type="Gene3D" id="1.10.3720.10">
    <property type="entry name" value="MetI-like"/>
    <property type="match status" value="1"/>
</dbReference>
<evidence type="ECO:0000313" key="9">
    <source>
        <dbReference type="EMBL" id="MZQ81102.1"/>
    </source>
</evidence>
<dbReference type="EMBL" id="WTUZ01000007">
    <property type="protein sequence ID" value="MZQ81102.1"/>
    <property type="molecule type" value="Genomic_DNA"/>
</dbReference>
<gene>
    <name evidence="9" type="ORF">GQF01_03000</name>
</gene>
<feature type="transmembrane region" description="Helical" evidence="7">
    <location>
        <begin position="273"/>
        <end position="292"/>
    </location>
</feature>
<dbReference type="Proteomes" id="UP000481087">
    <property type="component" value="Unassembled WGS sequence"/>
</dbReference>
<feature type="transmembrane region" description="Helical" evidence="7">
    <location>
        <begin position="20"/>
        <end position="38"/>
    </location>
</feature>
<keyword evidence="10" id="KW-1185">Reference proteome</keyword>
<dbReference type="CDD" id="cd06261">
    <property type="entry name" value="TM_PBP2"/>
    <property type="match status" value="1"/>
</dbReference>
<evidence type="ECO:0000256" key="4">
    <source>
        <dbReference type="ARBA" id="ARBA00022692"/>
    </source>
</evidence>
<evidence type="ECO:0000256" key="3">
    <source>
        <dbReference type="ARBA" id="ARBA00022475"/>
    </source>
</evidence>
<keyword evidence="3" id="KW-1003">Cell membrane</keyword>